<dbReference type="PROSITE" id="PS50893">
    <property type="entry name" value="ABC_TRANSPORTER_2"/>
    <property type="match status" value="1"/>
</dbReference>
<evidence type="ECO:0000313" key="10">
    <source>
        <dbReference type="EMBL" id="MFD1007650.1"/>
    </source>
</evidence>
<dbReference type="Pfam" id="PF00005">
    <property type="entry name" value="ABC_tran"/>
    <property type="match status" value="1"/>
</dbReference>
<dbReference type="InterPro" id="IPR030679">
    <property type="entry name" value="ABC_ATPase_HisP-typ"/>
</dbReference>
<dbReference type="InterPro" id="IPR017871">
    <property type="entry name" value="ABC_transporter-like_CS"/>
</dbReference>
<evidence type="ECO:0000259" key="9">
    <source>
        <dbReference type="PROSITE" id="PS50893"/>
    </source>
</evidence>
<dbReference type="CDD" id="cd03262">
    <property type="entry name" value="ABC_HisP_GlnQ"/>
    <property type="match status" value="1"/>
</dbReference>
<sequence>MPAAMNIIQVHNLKKSFGTLEVLKEISIDIAAQEVVCVIGASGSGKSTFLRCLNKLEEITGGQVIIDGQDITAKGTDINKIRQEVGMVFQHFNLFPHKTVLDNITLAPIKARGVSRAVANKAALELLDKVGLADKANAYPGELSGGQKQRVAIARSLAMNPKIMLFDEPTSALDPEMVGEVLAVMKQLALEGMTMVVVTHEMGFAREVSDRVVFIHQGRILEQNTPAALFDNPTEPRTQEFLSKIL</sequence>
<dbReference type="InterPro" id="IPR003439">
    <property type="entry name" value="ABC_transporter-like_ATP-bd"/>
</dbReference>
<dbReference type="SMART" id="SM00382">
    <property type="entry name" value="AAA"/>
    <property type="match status" value="1"/>
</dbReference>
<dbReference type="PANTHER" id="PTHR43166:SF9">
    <property type="entry name" value="GLUTAMATE_ASPARTATE IMPORT ATP-BINDING PROTEIN GLTL"/>
    <property type="match status" value="1"/>
</dbReference>
<protein>
    <submittedName>
        <fullName evidence="10">Amino acid ABC transporter ATP-binding protein</fullName>
    </submittedName>
</protein>
<keyword evidence="7" id="KW-0029">Amino-acid transport</keyword>
<evidence type="ECO:0000313" key="11">
    <source>
        <dbReference type="Proteomes" id="UP001597048"/>
    </source>
</evidence>
<evidence type="ECO:0000256" key="4">
    <source>
        <dbReference type="ARBA" id="ARBA00022475"/>
    </source>
</evidence>
<comment type="caution">
    <text evidence="10">The sequence shown here is derived from an EMBL/GenBank/DDBJ whole genome shotgun (WGS) entry which is preliminary data.</text>
</comment>
<dbReference type="InterPro" id="IPR003593">
    <property type="entry name" value="AAA+_ATPase"/>
</dbReference>
<evidence type="ECO:0000256" key="2">
    <source>
        <dbReference type="ARBA" id="ARBA00005417"/>
    </source>
</evidence>
<dbReference type="RefSeq" id="WP_379557642.1">
    <property type="nucleotide sequence ID" value="NZ_JBHTJS010000016.1"/>
</dbReference>
<organism evidence="10 11">
    <name type="scientific">Oceanisphaera ostreae</name>
    <dbReference type="NCBI Taxonomy" id="914151"/>
    <lineage>
        <taxon>Bacteria</taxon>
        <taxon>Pseudomonadati</taxon>
        <taxon>Pseudomonadota</taxon>
        <taxon>Gammaproteobacteria</taxon>
        <taxon>Aeromonadales</taxon>
        <taxon>Aeromonadaceae</taxon>
        <taxon>Oceanisphaera</taxon>
    </lineage>
</organism>
<dbReference type="Proteomes" id="UP001597048">
    <property type="component" value="Unassembled WGS sequence"/>
</dbReference>
<name>A0ABW3KFP3_9GAMM</name>
<keyword evidence="11" id="KW-1185">Reference proteome</keyword>
<dbReference type="InterPro" id="IPR027417">
    <property type="entry name" value="P-loop_NTPase"/>
</dbReference>
<dbReference type="PROSITE" id="PS00211">
    <property type="entry name" value="ABC_TRANSPORTER_1"/>
    <property type="match status" value="1"/>
</dbReference>
<proteinExistence type="inferred from homology"/>
<comment type="subcellular location">
    <subcellularLocation>
        <location evidence="1">Cell inner membrane</location>
        <topology evidence="1">Peripheral membrane protein</topology>
    </subcellularLocation>
</comment>
<gene>
    <name evidence="10" type="ORF">ACFQ1C_05730</name>
</gene>
<dbReference type="InterPro" id="IPR050086">
    <property type="entry name" value="MetN_ABC_transporter-like"/>
</dbReference>
<dbReference type="EMBL" id="JBHTJS010000016">
    <property type="protein sequence ID" value="MFD1007650.1"/>
    <property type="molecule type" value="Genomic_DNA"/>
</dbReference>
<dbReference type="Gene3D" id="3.40.50.300">
    <property type="entry name" value="P-loop containing nucleotide triphosphate hydrolases"/>
    <property type="match status" value="1"/>
</dbReference>
<evidence type="ECO:0000256" key="6">
    <source>
        <dbReference type="ARBA" id="ARBA00022840"/>
    </source>
</evidence>
<keyword evidence="4" id="KW-1003">Cell membrane</keyword>
<dbReference type="SUPFAM" id="SSF52540">
    <property type="entry name" value="P-loop containing nucleoside triphosphate hydrolases"/>
    <property type="match status" value="1"/>
</dbReference>
<comment type="similarity">
    <text evidence="2">Belongs to the ABC transporter superfamily.</text>
</comment>
<keyword evidence="3" id="KW-0813">Transport</keyword>
<keyword evidence="6 10" id="KW-0067">ATP-binding</keyword>
<dbReference type="PIRSF" id="PIRSF039085">
    <property type="entry name" value="ABC_ATPase_HisP"/>
    <property type="match status" value="1"/>
</dbReference>
<keyword evidence="8" id="KW-0472">Membrane</keyword>
<keyword evidence="5" id="KW-0547">Nucleotide-binding</keyword>
<evidence type="ECO:0000256" key="1">
    <source>
        <dbReference type="ARBA" id="ARBA00004417"/>
    </source>
</evidence>
<evidence type="ECO:0000256" key="7">
    <source>
        <dbReference type="ARBA" id="ARBA00022970"/>
    </source>
</evidence>
<dbReference type="PANTHER" id="PTHR43166">
    <property type="entry name" value="AMINO ACID IMPORT ATP-BINDING PROTEIN"/>
    <property type="match status" value="1"/>
</dbReference>
<accession>A0ABW3KFP3</accession>
<evidence type="ECO:0000256" key="5">
    <source>
        <dbReference type="ARBA" id="ARBA00022741"/>
    </source>
</evidence>
<reference evidence="11" key="1">
    <citation type="journal article" date="2019" name="Int. J. Syst. Evol. Microbiol.">
        <title>The Global Catalogue of Microorganisms (GCM) 10K type strain sequencing project: providing services to taxonomists for standard genome sequencing and annotation.</title>
        <authorList>
            <consortium name="The Broad Institute Genomics Platform"/>
            <consortium name="The Broad Institute Genome Sequencing Center for Infectious Disease"/>
            <person name="Wu L."/>
            <person name="Ma J."/>
        </authorList>
    </citation>
    <scope>NUCLEOTIDE SEQUENCE [LARGE SCALE GENOMIC DNA]</scope>
    <source>
        <strain evidence="11">CCUG 60525</strain>
    </source>
</reference>
<feature type="domain" description="ABC transporter" evidence="9">
    <location>
        <begin position="8"/>
        <end position="242"/>
    </location>
</feature>
<dbReference type="GO" id="GO:0005524">
    <property type="term" value="F:ATP binding"/>
    <property type="evidence" value="ECO:0007669"/>
    <property type="project" value="UniProtKB-KW"/>
</dbReference>
<evidence type="ECO:0000256" key="3">
    <source>
        <dbReference type="ARBA" id="ARBA00022448"/>
    </source>
</evidence>
<evidence type="ECO:0000256" key="8">
    <source>
        <dbReference type="ARBA" id="ARBA00023136"/>
    </source>
</evidence>